<evidence type="ECO:0000259" key="1">
    <source>
        <dbReference type="Pfam" id="PF13226"/>
    </source>
</evidence>
<proteinExistence type="predicted"/>
<dbReference type="InterPro" id="IPR006597">
    <property type="entry name" value="Sel1-like"/>
</dbReference>
<dbReference type="InterPro" id="IPR025115">
    <property type="entry name" value="DUF4034"/>
</dbReference>
<keyword evidence="3" id="KW-1185">Reference proteome</keyword>
<evidence type="ECO:0000313" key="2">
    <source>
        <dbReference type="EMBL" id="WOS41458.1"/>
    </source>
</evidence>
<dbReference type="InterPro" id="IPR050767">
    <property type="entry name" value="Sel1_AlgK"/>
</dbReference>
<dbReference type="SUPFAM" id="SSF81901">
    <property type="entry name" value="HCP-like"/>
    <property type="match status" value="1"/>
</dbReference>
<feature type="domain" description="DUF4034" evidence="1">
    <location>
        <begin position="19"/>
        <end position="269"/>
    </location>
</feature>
<sequence length="654" mass="71757">MSVAQAARADLTPFQHDLLAQRFDAVDAQLRTLLAAADAAGEARLYARVVDETGALAATRPAALAAVLDAWQRQSPDSLAPRLLRCAFWERRALQARGTGWADGVDETQWRAVRLAQWRLFADALQLMVRFPLPWILGTLLTRSVQAFGEPDWLTHWRCEGVHPSDNATFDAADASDIASLGLPAVLPAPLHTPDGRPDTSDPVPPAWFWLSLTLGHSGHGLAALLSYATLQTPRWGGSREEILALAEGPLAARLDQGERHRLRLVAWLDAIDVDSIETDDAEAVAQAVQQGHALLHRTHDDGDRAQVHLQLAELYSFAERPDQAVPHLAAVAALPAPLRLDDHQLLRALHAAVQSGQLQADWLGALAARSCAQTAHAAVLYGLLCDTGWGGVQRDSAIAEAWYRHAATLAPLPAPEEVCPFNDVYYAFDEQVQHGPLQHMARCGAELGYPEMQFALGYRYFEDEDSYDPTLAIHWYRRAAEHGFPRAAYNLSVVYDRGIEQGGIAGLAPDELVRLSNDCEIACLEATAALPTLSERASRRANACLHGLRHFLAHQDDDPARIERVLGVLTRFAHAGWVEAMRGLGHFHGTTSNPAWQDFDRAVRWCEAACRLVPDDADTLALRQTLQGDGWLAKRRYARAAARAAERATDLPH</sequence>
<name>A0ABZ0JQ38_9XANT</name>
<dbReference type="RefSeq" id="WP_317844524.1">
    <property type="nucleotide sequence ID" value="NZ_CP126170.1"/>
</dbReference>
<dbReference type="Proteomes" id="UP001302020">
    <property type="component" value="Chromosome"/>
</dbReference>
<gene>
    <name evidence="2" type="ORF">QN243_03005</name>
</gene>
<reference evidence="2 3" key="1">
    <citation type="submission" date="2023-05" db="EMBL/GenBank/DDBJ databases">
        <title>Xanthomonas rydalmerenesis sp. nov., a novel Xanthomonas species isolated from Fragaria x ananassa.</title>
        <authorList>
            <person name="McKnight D.J.E."/>
            <person name="Wong-Bajracharya J."/>
            <person name="Okoh E.B."/>
            <person name="Snijders F."/>
            <person name="Lidbetter F."/>
            <person name="Webster J."/>
            <person name="Djordjevic S.P."/>
            <person name="Bogema D.R."/>
            <person name="Chapman T.A."/>
        </authorList>
    </citation>
    <scope>NUCLEOTIDE SEQUENCE [LARGE SCALE GENOMIC DNA]</scope>
    <source>
        <strain evidence="2 3">DAR34883</strain>
    </source>
</reference>
<dbReference type="SMART" id="SM00671">
    <property type="entry name" value="SEL1"/>
    <property type="match status" value="3"/>
</dbReference>
<dbReference type="EMBL" id="CP126172">
    <property type="protein sequence ID" value="WOS41458.1"/>
    <property type="molecule type" value="Genomic_DNA"/>
</dbReference>
<dbReference type="InterPro" id="IPR011990">
    <property type="entry name" value="TPR-like_helical_dom_sf"/>
</dbReference>
<dbReference type="PANTHER" id="PTHR11102:SF160">
    <property type="entry name" value="ERAD-ASSOCIATED E3 UBIQUITIN-PROTEIN LIGASE COMPONENT HRD3"/>
    <property type="match status" value="1"/>
</dbReference>
<protein>
    <submittedName>
        <fullName evidence="2">DUF4034 domain-containing protein</fullName>
    </submittedName>
</protein>
<dbReference type="Pfam" id="PF08238">
    <property type="entry name" value="Sel1"/>
    <property type="match status" value="3"/>
</dbReference>
<organism evidence="2 3">
    <name type="scientific">Xanthomonas rydalmerensis</name>
    <dbReference type="NCBI Taxonomy" id="3046274"/>
    <lineage>
        <taxon>Bacteria</taxon>
        <taxon>Pseudomonadati</taxon>
        <taxon>Pseudomonadota</taxon>
        <taxon>Gammaproteobacteria</taxon>
        <taxon>Lysobacterales</taxon>
        <taxon>Lysobacteraceae</taxon>
        <taxon>Xanthomonas</taxon>
    </lineage>
</organism>
<dbReference type="Pfam" id="PF13226">
    <property type="entry name" value="DUF4034"/>
    <property type="match status" value="1"/>
</dbReference>
<evidence type="ECO:0000313" key="3">
    <source>
        <dbReference type="Proteomes" id="UP001302020"/>
    </source>
</evidence>
<dbReference type="Gene3D" id="1.25.40.10">
    <property type="entry name" value="Tetratricopeptide repeat domain"/>
    <property type="match status" value="1"/>
</dbReference>
<accession>A0ABZ0JQ38</accession>
<dbReference type="PANTHER" id="PTHR11102">
    <property type="entry name" value="SEL-1-LIKE PROTEIN"/>
    <property type="match status" value="1"/>
</dbReference>